<evidence type="ECO:0000256" key="1">
    <source>
        <dbReference type="ARBA" id="ARBA00004651"/>
    </source>
</evidence>
<dbReference type="PANTHER" id="PTHR23526:SF2">
    <property type="entry name" value="MAJOR FACILITATOR SUPERFAMILY (MFS) PROFILE DOMAIN-CONTAINING PROTEIN"/>
    <property type="match status" value="1"/>
</dbReference>
<feature type="transmembrane region" description="Helical" evidence="2">
    <location>
        <begin position="181"/>
        <end position="203"/>
    </location>
</feature>
<dbReference type="InterPro" id="IPR036259">
    <property type="entry name" value="MFS_trans_sf"/>
</dbReference>
<dbReference type="AlphaFoldDB" id="A0A1B2DT01"/>
<evidence type="ECO:0000256" key="2">
    <source>
        <dbReference type="SAM" id="Phobius"/>
    </source>
</evidence>
<evidence type="ECO:0000313" key="3">
    <source>
        <dbReference type="EMBL" id="ANY70815.1"/>
    </source>
</evidence>
<feature type="transmembrane region" description="Helical" evidence="2">
    <location>
        <begin position="150"/>
        <end position="169"/>
    </location>
</feature>
<dbReference type="GO" id="GO:0022857">
    <property type="term" value="F:transmembrane transporter activity"/>
    <property type="evidence" value="ECO:0007669"/>
    <property type="project" value="InterPro"/>
</dbReference>
<name>A0A1B2DT01_9BACL</name>
<sequence>MQLGPFGRQAMLGRAPTGGVLDRQAILLLAVQALFGIALALSGTFVPIYLWKASSSYMLVGWFTMSQYLTCGITFWLAGKWVKEYNKMNSLRTGIVLSGAFYFTVLMLGKLAASYIIPLGILNGVALGLFWVAFDVIYFEITEPDNRDRFNGWSGLLGSGAGILAPWVSGLLITSMSGERGYQIIFTASLVILAISVVLSFWLKKRKQDGRRYSWTHGFQQLAIPGNPWRRMLPAVIAQGVREGVFLFLVGLTVYIATQNEAKLGSFTLITSSVALISFWLVGKRLSPRNRKRAMLVGTVMNALVILPLFYEVNFTNLLLFGIGTSIFMPLYIIPMTSRVFDLIGESQSSGGEREEYIVLREAGLTLGRVLGLSGYLVVLTQNHSPLAVVWLLFVVGSVPVIGWWMMRPLLEQETS</sequence>
<keyword evidence="2" id="KW-1133">Transmembrane helix</keyword>
<feature type="transmembrane region" description="Helical" evidence="2">
    <location>
        <begin position="385"/>
        <end position="407"/>
    </location>
</feature>
<dbReference type="SUPFAM" id="SSF103473">
    <property type="entry name" value="MFS general substrate transporter"/>
    <property type="match status" value="1"/>
</dbReference>
<reference evidence="3" key="1">
    <citation type="submission" date="2016-08" db="EMBL/GenBank/DDBJ databases">
        <title>Complete Genome Seqeunce of Paenibacillus sp. BIHB 4019 from tea rhizoplane.</title>
        <authorList>
            <person name="Thakur R."/>
            <person name="Swarnkar M.K."/>
            <person name="Gulati A."/>
        </authorList>
    </citation>
    <scope>NUCLEOTIDE SEQUENCE [LARGE SCALE GENOMIC DNA]</scope>
    <source>
        <strain evidence="3">BIHB4019</strain>
    </source>
</reference>
<dbReference type="PANTHER" id="PTHR23526">
    <property type="entry name" value="INTEGRAL MEMBRANE TRANSPORT PROTEIN-RELATED"/>
    <property type="match status" value="1"/>
</dbReference>
<protein>
    <submittedName>
        <fullName evidence="3">MFS transporter</fullName>
    </submittedName>
</protein>
<comment type="subcellular location">
    <subcellularLocation>
        <location evidence="1">Cell membrane</location>
        <topology evidence="1">Multi-pass membrane protein</topology>
    </subcellularLocation>
</comment>
<feature type="transmembrane region" description="Helical" evidence="2">
    <location>
        <begin position="115"/>
        <end position="138"/>
    </location>
</feature>
<feature type="transmembrane region" description="Helical" evidence="2">
    <location>
        <begin position="57"/>
        <end position="78"/>
    </location>
</feature>
<dbReference type="Pfam" id="PF07690">
    <property type="entry name" value="MFS_1"/>
    <property type="match status" value="1"/>
</dbReference>
<accession>A0A1B2DT01</accession>
<feature type="transmembrane region" description="Helical" evidence="2">
    <location>
        <begin position="317"/>
        <end position="337"/>
    </location>
</feature>
<feature type="transmembrane region" description="Helical" evidence="2">
    <location>
        <begin position="90"/>
        <end position="109"/>
    </location>
</feature>
<keyword evidence="2" id="KW-0472">Membrane</keyword>
<dbReference type="EMBL" id="CP016808">
    <property type="protein sequence ID" value="ANY70815.1"/>
    <property type="molecule type" value="Genomic_DNA"/>
</dbReference>
<dbReference type="InterPro" id="IPR052528">
    <property type="entry name" value="Sugar_transport-like"/>
</dbReference>
<dbReference type="Gene3D" id="1.20.1250.20">
    <property type="entry name" value="MFS general substrate transporter like domains"/>
    <property type="match status" value="1"/>
</dbReference>
<keyword evidence="2" id="KW-0812">Transmembrane</keyword>
<proteinExistence type="predicted"/>
<dbReference type="GO" id="GO:0005886">
    <property type="term" value="C:plasma membrane"/>
    <property type="evidence" value="ECO:0007669"/>
    <property type="project" value="UniProtKB-SubCell"/>
</dbReference>
<feature type="transmembrane region" description="Helical" evidence="2">
    <location>
        <begin position="358"/>
        <end position="379"/>
    </location>
</feature>
<feature type="transmembrane region" description="Helical" evidence="2">
    <location>
        <begin position="26"/>
        <end position="51"/>
    </location>
</feature>
<dbReference type="InterPro" id="IPR011701">
    <property type="entry name" value="MFS"/>
</dbReference>
<feature type="transmembrane region" description="Helical" evidence="2">
    <location>
        <begin position="264"/>
        <end position="282"/>
    </location>
</feature>
<gene>
    <name evidence="3" type="ORF">BBD42_18225</name>
</gene>
<feature type="transmembrane region" description="Helical" evidence="2">
    <location>
        <begin position="240"/>
        <end position="258"/>
    </location>
</feature>
<organism evidence="3">
    <name type="scientific">Paenibacillus sp. BIHB 4019</name>
    <dbReference type="NCBI Taxonomy" id="1870819"/>
    <lineage>
        <taxon>Bacteria</taxon>
        <taxon>Bacillati</taxon>
        <taxon>Bacillota</taxon>
        <taxon>Bacilli</taxon>
        <taxon>Bacillales</taxon>
        <taxon>Paenibacillaceae</taxon>
        <taxon>Paenibacillus</taxon>
    </lineage>
</organism>